<reference evidence="2" key="1">
    <citation type="submission" date="2016-10" db="EMBL/GenBank/DDBJ databases">
        <authorList>
            <person name="Varghese N."/>
            <person name="Submissions S."/>
        </authorList>
    </citation>
    <scope>NUCLEOTIDE SEQUENCE [LARGE SCALE GENOMIC DNA]</scope>
    <source>
        <strain evidence="2">ANC 5076</strain>
    </source>
</reference>
<dbReference type="RefSeq" id="WP_074943406.1">
    <property type="nucleotide sequence ID" value="NZ_FOZU01000001.1"/>
</dbReference>
<dbReference type="Pfam" id="PF12977">
    <property type="entry name" value="DUF3861"/>
    <property type="match status" value="1"/>
</dbReference>
<dbReference type="EMBL" id="FOZU01000001">
    <property type="protein sequence ID" value="SFS34207.1"/>
    <property type="molecule type" value="Genomic_DNA"/>
</dbReference>
<evidence type="ECO:0000313" key="1">
    <source>
        <dbReference type="EMBL" id="SFS34207.1"/>
    </source>
</evidence>
<dbReference type="Proteomes" id="UP000182827">
    <property type="component" value="Unassembled WGS sequence"/>
</dbReference>
<protein>
    <recommendedName>
        <fullName evidence="3">DUF3861 domain-containing protein</fullName>
    </recommendedName>
</protein>
<organism evidence="1 2">
    <name type="scientific">Acinetobacter bohemicus</name>
    <dbReference type="NCBI Taxonomy" id="1435036"/>
    <lineage>
        <taxon>Bacteria</taxon>
        <taxon>Pseudomonadati</taxon>
        <taxon>Pseudomonadota</taxon>
        <taxon>Gammaproteobacteria</taxon>
        <taxon>Moraxellales</taxon>
        <taxon>Moraxellaceae</taxon>
        <taxon>Acinetobacter</taxon>
    </lineage>
</organism>
<dbReference type="InterPro" id="IPR038194">
    <property type="entry name" value="DUF3861_sf"/>
</dbReference>
<dbReference type="Gene3D" id="3.10.20.850">
    <property type="entry name" value="Protein of unknown function DUF3861"/>
    <property type="match status" value="1"/>
</dbReference>
<keyword evidence="2" id="KW-1185">Reference proteome</keyword>
<sequence length="100" mass="11486">MKQHEYEVTVKHIADAQGNPSTYTEALQFKAYNHDDIFKVLAYVQKTELVDDESAKAFSVGLKLFGEVLLENKDVPLFKEFMPQFVQFMKALKKSAPKEN</sequence>
<accession>A0A1I6P1X6</accession>
<proteinExistence type="predicted"/>
<name>A0A1I6P1X6_9GAMM</name>
<gene>
    <name evidence="1" type="ORF">SAMN05444586_1001293</name>
</gene>
<evidence type="ECO:0008006" key="3">
    <source>
        <dbReference type="Google" id="ProtNLM"/>
    </source>
</evidence>
<dbReference type="InterPro" id="IPR024476">
    <property type="entry name" value="DUF3861"/>
</dbReference>
<evidence type="ECO:0000313" key="2">
    <source>
        <dbReference type="Proteomes" id="UP000182827"/>
    </source>
</evidence>
<dbReference type="AlphaFoldDB" id="A0A1I6P1X6"/>